<protein>
    <submittedName>
        <fullName evidence="1">Uncharacterized protein</fullName>
    </submittedName>
</protein>
<dbReference type="AlphaFoldDB" id="A0AAU8C7A3"/>
<dbReference type="KEGG" id="suly:ABM428_14540"/>
<sequence length="89" mass="9759">MACYLVAYNSAVENARFSISNDIKAYGVWAKIGDSAYIISTDAEVTEVYDNLSKNLDADDNFYVISVSKPCWGQGPGAVNQWLSDNLPN</sequence>
<reference evidence="1" key="2">
    <citation type="submission" date="2024-06" db="EMBL/GenBank/DDBJ databases">
        <authorList>
            <person name="Deng Y."/>
        </authorList>
    </citation>
    <scope>NUCLEOTIDE SEQUENCE</scope>
    <source>
        <strain evidence="1">TCYB15</strain>
        <plasmid evidence="1">pZYJ01</plasmid>
    </source>
</reference>
<organism evidence="1">
    <name type="scientific">Sulfitobacter sp. TCYB15</name>
    <dbReference type="NCBI Taxonomy" id="3229275"/>
    <lineage>
        <taxon>Bacteria</taxon>
        <taxon>Pseudomonadati</taxon>
        <taxon>Pseudomonadota</taxon>
        <taxon>Alphaproteobacteria</taxon>
        <taxon>Rhodobacterales</taxon>
        <taxon>Roseobacteraceae</taxon>
        <taxon>Sulfitobacter</taxon>
    </lineage>
</organism>
<name>A0AAU8C7A3_9RHOB</name>
<accession>A0AAU8C7A3</accession>
<keyword evidence="1" id="KW-0614">Plasmid</keyword>
<dbReference type="EMBL" id="CP159194">
    <property type="protein sequence ID" value="XCF11861.1"/>
    <property type="molecule type" value="Genomic_DNA"/>
</dbReference>
<dbReference type="RefSeq" id="WP_353628474.1">
    <property type="nucleotide sequence ID" value="NZ_CP159194.1"/>
</dbReference>
<geneLocation type="plasmid" evidence="1">
    <name>pZYJ01</name>
</geneLocation>
<reference evidence="1" key="1">
    <citation type="journal article" date="2020" name="Int. J. Syst. Evol. Microbiol.">
        <title>Notification of changes in taxonomic opinion previously published outside the IJSEM.</title>
        <authorList>
            <person name="Oren A."/>
            <person name="Garrity G."/>
        </authorList>
    </citation>
    <scope>NUCLEOTIDE SEQUENCE</scope>
    <source>
        <strain evidence="1">TCYB15</strain>
    </source>
</reference>
<evidence type="ECO:0000313" key="1">
    <source>
        <dbReference type="EMBL" id="XCF11861.1"/>
    </source>
</evidence>
<gene>
    <name evidence="1" type="ORF">ABM428_14540</name>
</gene>
<proteinExistence type="predicted"/>